<evidence type="ECO:0000259" key="4">
    <source>
        <dbReference type="Pfam" id="PF00496"/>
    </source>
</evidence>
<dbReference type="InterPro" id="IPR030678">
    <property type="entry name" value="Peptide/Ni-bd"/>
</dbReference>
<keyword evidence="2" id="KW-0813">Transport</keyword>
<dbReference type="Gene3D" id="3.90.76.10">
    <property type="entry name" value="Dipeptide-binding Protein, Domain 1"/>
    <property type="match status" value="1"/>
</dbReference>
<keyword evidence="3" id="KW-0732">Signal</keyword>
<organism evidence="5 6">
    <name type="scientific">Ktedonobacter robiniae</name>
    <dbReference type="NCBI Taxonomy" id="2778365"/>
    <lineage>
        <taxon>Bacteria</taxon>
        <taxon>Bacillati</taxon>
        <taxon>Chloroflexota</taxon>
        <taxon>Ktedonobacteria</taxon>
        <taxon>Ktedonobacterales</taxon>
        <taxon>Ktedonobacteraceae</taxon>
        <taxon>Ktedonobacter</taxon>
    </lineage>
</organism>
<keyword evidence="6" id="KW-1185">Reference proteome</keyword>
<evidence type="ECO:0000256" key="3">
    <source>
        <dbReference type="ARBA" id="ARBA00022729"/>
    </source>
</evidence>
<evidence type="ECO:0000313" key="5">
    <source>
        <dbReference type="EMBL" id="GHO52750.1"/>
    </source>
</evidence>
<dbReference type="SUPFAM" id="SSF53850">
    <property type="entry name" value="Periplasmic binding protein-like II"/>
    <property type="match status" value="1"/>
</dbReference>
<dbReference type="Gene3D" id="3.10.105.10">
    <property type="entry name" value="Dipeptide-binding Protein, Domain 3"/>
    <property type="match status" value="1"/>
</dbReference>
<dbReference type="RefSeq" id="WP_201369623.1">
    <property type="nucleotide sequence ID" value="NZ_BNJG01000001.1"/>
</dbReference>
<comment type="caution">
    <text evidence="5">The sequence shown here is derived from an EMBL/GenBank/DDBJ whole genome shotgun (WGS) entry which is preliminary data.</text>
</comment>
<dbReference type="PANTHER" id="PTHR30290:SF9">
    <property type="entry name" value="OLIGOPEPTIDE-BINDING PROTEIN APPA"/>
    <property type="match status" value="1"/>
</dbReference>
<dbReference type="Pfam" id="PF00496">
    <property type="entry name" value="SBP_bac_5"/>
    <property type="match status" value="1"/>
</dbReference>
<accession>A0ABQ3UK12</accession>
<proteinExistence type="inferred from homology"/>
<dbReference type="Gene3D" id="3.40.190.10">
    <property type="entry name" value="Periplasmic binding protein-like II"/>
    <property type="match status" value="1"/>
</dbReference>
<reference evidence="5 6" key="1">
    <citation type="journal article" date="2021" name="Int. J. Syst. Evol. Microbiol.">
        <title>Reticulibacter mediterranei gen. nov., sp. nov., within the new family Reticulibacteraceae fam. nov., and Ktedonospora formicarum gen. nov., sp. nov., Ktedonobacter robiniae sp. nov., Dictyobacter formicarum sp. nov. and Dictyobacter arantiisoli sp. nov., belonging to the class Ktedonobacteria.</title>
        <authorList>
            <person name="Yabe S."/>
            <person name="Zheng Y."/>
            <person name="Wang C.M."/>
            <person name="Sakai Y."/>
            <person name="Abe K."/>
            <person name="Yokota A."/>
            <person name="Donadio S."/>
            <person name="Cavaletti L."/>
            <person name="Monciardini P."/>
        </authorList>
    </citation>
    <scope>NUCLEOTIDE SEQUENCE [LARGE SCALE GENOMIC DNA]</scope>
    <source>
        <strain evidence="5 6">SOSP1-30</strain>
    </source>
</reference>
<name>A0ABQ3UK12_9CHLR</name>
<sequence length="529" mass="58954">MTPYPGRQVSGQLTLGDLALPSAPNPLFASTSADLALDSALWGQPVVFDNHFQVHADELTEVPLPENGGVTDDGKTITMHLRSDLHWSDNQPIQAADFRFWWRLNQDPQTGAILRSGYDQIDSIETPDALTVVLHMKRPFGPYLFYLPLAAPEHVWGHLRPIDLQNIVSIYQAPQVTSGPYQVERFEPGKRYVLTPNQAYHSTLFHGPYLAGITYQVYSSVQTLSQAVRQGTVTIAQGYQEPDLPLLRGLPGRVHQVSVPTASYAHLDLNLDHPLLQDLRVRQALQAAIDVCGLLHDVLKDSGCQRRVNQVEPSPSLYYDAALPTAKYNPALARRLLAQAGWKTNRTGILEKNSQPFMLRLVTTSQDPVRLAVAQALERDLRAIGIQLTIITYDLNSFFGLSTRGGVLATGKFDLALFTYFNGPEPDEAYNVFHSSQVPGEQQPGGSNYGRVRDAQLDQALEQGRSLVAFSARHEAYQRFLARLNAQVYMLPLYCELNLLTVDAHLHNIFPDANPSLNTWNIADWWLSS</sequence>
<evidence type="ECO:0000256" key="2">
    <source>
        <dbReference type="ARBA" id="ARBA00022448"/>
    </source>
</evidence>
<dbReference type="InterPro" id="IPR000914">
    <property type="entry name" value="SBP_5_dom"/>
</dbReference>
<dbReference type="CDD" id="cd08513">
    <property type="entry name" value="PBP2_thermophilic_Hb8_like"/>
    <property type="match status" value="1"/>
</dbReference>
<dbReference type="PIRSF" id="PIRSF002741">
    <property type="entry name" value="MppA"/>
    <property type="match status" value="1"/>
</dbReference>
<feature type="domain" description="Solute-binding protein family 5" evidence="4">
    <location>
        <begin position="70"/>
        <end position="435"/>
    </location>
</feature>
<dbReference type="InterPro" id="IPR039424">
    <property type="entry name" value="SBP_5"/>
</dbReference>
<dbReference type="Proteomes" id="UP000654345">
    <property type="component" value="Unassembled WGS sequence"/>
</dbReference>
<comment type="similarity">
    <text evidence="1">Belongs to the bacterial solute-binding protein 5 family.</text>
</comment>
<evidence type="ECO:0000313" key="6">
    <source>
        <dbReference type="Proteomes" id="UP000654345"/>
    </source>
</evidence>
<gene>
    <name evidence="5" type="ORF">KSB_12250</name>
</gene>
<protein>
    <submittedName>
        <fullName evidence="5">Peptide-binding protein</fullName>
    </submittedName>
</protein>
<dbReference type="EMBL" id="BNJG01000001">
    <property type="protein sequence ID" value="GHO52750.1"/>
    <property type="molecule type" value="Genomic_DNA"/>
</dbReference>
<dbReference type="PANTHER" id="PTHR30290">
    <property type="entry name" value="PERIPLASMIC BINDING COMPONENT OF ABC TRANSPORTER"/>
    <property type="match status" value="1"/>
</dbReference>
<evidence type="ECO:0000256" key="1">
    <source>
        <dbReference type="ARBA" id="ARBA00005695"/>
    </source>
</evidence>